<dbReference type="RefSeq" id="WP_353929807.1">
    <property type="nucleotide sequence ID" value="NZ_CP150886.1"/>
</dbReference>
<evidence type="ECO:0000313" key="2">
    <source>
        <dbReference type="EMBL" id="WZB86893.1"/>
    </source>
</evidence>
<reference evidence="2 3" key="1">
    <citation type="submission" date="2024-04" db="EMBL/GenBank/DDBJ databases">
        <title>Okeanomitos corallinicola gen. &amp; sp. nov. (Nostocales, Cyanobacteria), a new toxic marine heterocyst-forming cyanobacterium from a coral reef.</title>
        <authorList>
            <person name="Li H."/>
            <person name="Li R."/>
            <person name="Kang J."/>
            <person name="Hii K.S."/>
            <person name="Mohamed H.F."/>
            <person name="Xu X."/>
            <person name="Luo Z."/>
        </authorList>
    </citation>
    <scope>NUCLEOTIDE SEQUENCE [LARGE SCALE GENOMIC DNA]</scope>
    <source>
        <strain evidence="2 3">TIOX110</strain>
    </source>
</reference>
<dbReference type="Pfam" id="PF05685">
    <property type="entry name" value="Uma2"/>
    <property type="match status" value="1"/>
</dbReference>
<name>A0ABZ2UTZ3_9CYAN</name>
<dbReference type="GO" id="GO:0004519">
    <property type="term" value="F:endonuclease activity"/>
    <property type="evidence" value="ECO:0007669"/>
    <property type="project" value="UniProtKB-KW"/>
</dbReference>
<evidence type="ECO:0000313" key="3">
    <source>
        <dbReference type="Proteomes" id="UP001483337"/>
    </source>
</evidence>
<dbReference type="PANTHER" id="PTHR33352:SF3">
    <property type="entry name" value="SLR1612 PROTEIN"/>
    <property type="match status" value="1"/>
</dbReference>
<accession>A0ABZ2UTZ3</accession>
<protein>
    <submittedName>
        <fullName evidence="2">Uma2 family endonuclease</fullName>
    </submittedName>
</protein>
<gene>
    <name evidence="2" type="ORF">WJM97_16070</name>
</gene>
<dbReference type="Proteomes" id="UP001483337">
    <property type="component" value="Chromosome"/>
</dbReference>
<evidence type="ECO:0000259" key="1">
    <source>
        <dbReference type="Pfam" id="PF05685"/>
    </source>
</evidence>
<keyword evidence="2" id="KW-0540">Nuclease</keyword>
<sequence length="242" mass="28178">MPTQLSELQKITELVISWEALPNDFHLEDEPVENTGQPILAGALRESLEIAGFIQPQMLIASNFGLCATVNNQIIVKAPDWLYIPSVKEILPERRSYTPNLEGDIPAVIMEFLSHTECGEYSFKRTYPPGKWFFYEQILKVPVYIIFDPENGLLEFYQLENERYQLKQPDENGRHWVDSMGLFLGTWQGTKEGRTGYWLRWWDKDGNLLLWAVEKIDKERQEKEKLIEYLLSQGIDPNNLPI</sequence>
<dbReference type="PANTHER" id="PTHR33352">
    <property type="entry name" value="SLR1095 PROTEIN"/>
    <property type="match status" value="1"/>
</dbReference>
<keyword evidence="3" id="KW-1185">Reference proteome</keyword>
<dbReference type="EMBL" id="CP150886">
    <property type="protein sequence ID" value="WZB86893.1"/>
    <property type="molecule type" value="Genomic_DNA"/>
</dbReference>
<organism evidence="2 3">
    <name type="scientific">Okeanomitos corallinicola TIOX110</name>
    <dbReference type="NCBI Taxonomy" id="3133117"/>
    <lineage>
        <taxon>Bacteria</taxon>
        <taxon>Bacillati</taxon>
        <taxon>Cyanobacteriota</taxon>
        <taxon>Cyanophyceae</taxon>
        <taxon>Nostocales</taxon>
        <taxon>Aphanizomenonaceae</taxon>
        <taxon>Okeanomitos</taxon>
    </lineage>
</organism>
<dbReference type="InterPro" id="IPR008538">
    <property type="entry name" value="Uma2"/>
</dbReference>
<proteinExistence type="predicted"/>
<keyword evidence="2" id="KW-0378">Hydrolase</keyword>
<feature type="domain" description="Putative restriction endonuclease" evidence="1">
    <location>
        <begin position="77"/>
        <end position="181"/>
    </location>
</feature>
<keyword evidence="2" id="KW-0255">Endonuclease</keyword>